<feature type="domain" description="DUF7146" evidence="2">
    <location>
        <begin position="97"/>
        <end position="195"/>
    </location>
</feature>
<dbReference type="Pfam" id="PF13362">
    <property type="entry name" value="Toprim_3"/>
    <property type="match status" value="1"/>
</dbReference>
<evidence type="ECO:0000313" key="3">
    <source>
        <dbReference type="EMBL" id="MFD0982817.1"/>
    </source>
</evidence>
<sequence length="295" mass="31404">MSDAHTITRALGGKWYGRYGRACCPACNGTNKRNPSLSIKQGANGSLLLWCFKGCVFSDILSSLKGLGVVAGHGTYSPPSAADIIRQKAEIEAEAVKRSAQAEFCWKETVPIGGTLAEAYLRKRGITCALPDTLRFHPTCWHATGKRLPALVARIDCEIYFAVHRIYLKSLTPDKSDVRPNKAMLGSVKGGAVRLVEGTGPLVVAEGIETALSLSCGILERCGSVWAALSASGMAGLRLPDRSHELVVASDGDAAGREAAYTLAERANALGWVVSTVDPGDGLDFNDVLQREMAE</sequence>
<dbReference type="RefSeq" id="WP_386079331.1">
    <property type="nucleotide sequence ID" value="NZ_JBHTJT010000060.1"/>
</dbReference>
<reference evidence="4" key="1">
    <citation type="journal article" date="2019" name="Int. J. Syst. Evol. Microbiol.">
        <title>The Global Catalogue of Microorganisms (GCM) 10K type strain sequencing project: providing services to taxonomists for standard genome sequencing and annotation.</title>
        <authorList>
            <consortium name="The Broad Institute Genomics Platform"/>
            <consortium name="The Broad Institute Genome Sequencing Center for Infectious Disease"/>
            <person name="Wu L."/>
            <person name="Ma J."/>
        </authorList>
    </citation>
    <scope>NUCLEOTIDE SEQUENCE [LARGE SCALE GENOMIC DNA]</scope>
    <source>
        <strain evidence="4">CCUG 60524</strain>
    </source>
</reference>
<protein>
    <submittedName>
        <fullName evidence="3">Toprim domain-containing protein</fullName>
    </submittedName>
</protein>
<evidence type="ECO:0000259" key="1">
    <source>
        <dbReference type="Pfam" id="PF13362"/>
    </source>
</evidence>
<organism evidence="3 4">
    <name type="scientific">Tropicimonas aquimaris</name>
    <dbReference type="NCBI Taxonomy" id="914152"/>
    <lineage>
        <taxon>Bacteria</taxon>
        <taxon>Pseudomonadati</taxon>
        <taxon>Pseudomonadota</taxon>
        <taxon>Alphaproteobacteria</taxon>
        <taxon>Rhodobacterales</taxon>
        <taxon>Roseobacteraceae</taxon>
        <taxon>Tropicimonas</taxon>
    </lineage>
</organism>
<dbReference type="InterPro" id="IPR006171">
    <property type="entry name" value="TOPRIM_dom"/>
</dbReference>
<dbReference type="CDD" id="cd01029">
    <property type="entry name" value="TOPRIM_primases"/>
    <property type="match status" value="1"/>
</dbReference>
<evidence type="ECO:0000313" key="4">
    <source>
        <dbReference type="Proteomes" id="UP001597108"/>
    </source>
</evidence>
<dbReference type="InterPro" id="IPR034154">
    <property type="entry name" value="TOPRIM_DnaG/twinkle"/>
</dbReference>
<dbReference type="EMBL" id="JBHTJT010000060">
    <property type="protein sequence ID" value="MFD0982817.1"/>
    <property type="molecule type" value="Genomic_DNA"/>
</dbReference>
<gene>
    <name evidence="3" type="ORF">ACFQ2S_24585</name>
</gene>
<comment type="caution">
    <text evidence="3">The sequence shown here is derived from an EMBL/GenBank/DDBJ whole genome shotgun (WGS) entry which is preliminary data.</text>
</comment>
<name>A0ABW3IZQ5_9RHOB</name>
<dbReference type="Pfam" id="PF23639">
    <property type="entry name" value="DUF7146"/>
    <property type="match status" value="1"/>
</dbReference>
<accession>A0ABW3IZQ5</accession>
<dbReference type="InterPro" id="IPR055570">
    <property type="entry name" value="DUF7146"/>
</dbReference>
<proteinExistence type="predicted"/>
<keyword evidence="4" id="KW-1185">Reference proteome</keyword>
<feature type="domain" description="Toprim" evidence="1">
    <location>
        <begin position="202"/>
        <end position="292"/>
    </location>
</feature>
<dbReference type="Gene3D" id="3.40.1360.10">
    <property type="match status" value="1"/>
</dbReference>
<dbReference type="Proteomes" id="UP001597108">
    <property type="component" value="Unassembled WGS sequence"/>
</dbReference>
<evidence type="ECO:0000259" key="2">
    <source>
        <dbReference type="Pfam" id="PF23639"/>
    </source>
</evidence>